<accession>A0A9P8AGU4</accession>
<dbReference type="RefSeq" id="XP_043047352.1">
    <property type="nucleotide sequence ID" value="XM_043193515.1"/>
</dbReference>
<dbReference type="InterPro" id="IPR000873">
    <property type="entry name" value="AMP-dep_synth/lig_dom"/>
</dbReference>
<sequence length="733" mass="81212">MQRSSENAPLSEVVQKMMPLPIEKWNKGIALEGTEEPGYSAIYRNGASPEALKSAVAPGLSTYKELFKFAVSTYQDKPLFSYLEYDYANGQSATVPTTISYNEADHLQRNLGSGIVYLLQNSPYLQPQVLKSHAKVVNHSRDYQSYDKHNHSFVLSLFSGNRWEWAVTDMMSSCFAITNTVLYDTLGPNASEYILSSTESPIVVCSKNHIRSLVTLKKTNPDSLAPLVMIVSMDPLLEDMGFTKSIIEEAKLANIDIFSWDQVIEIGKVFPHRELDPTVDSLFSICFTSGTTGNKPKGVLLEQRQCAAGITFALSQLDKFEDNTTFCFLPLAHIFQREMLAFDVVVGSNIGFPRLDSSPLTLVEDLKIFRPTSMANVPRVFTKFEAVLKAGTIDSSSVIKRTLFSRAFNAKLVAQAQADGCEGHHFFYDTLLISKLRNVLGFNNMRYNITGSAPISPSTVKFLKAALGIGLAQGYGLTESFAGFAIGCPYEKEPGSCGPTGVGVEVRIREIPEMGYTLDDPKGPSGELLLRGPQITPGYYKNPEETAKSFDKDGWFLTGDIARISASEGKLYIVDRVKNFFKLSQGEYVTPEKVENVYLSNNSLLQQCYVHGDSLRSFLVAVIGIPPATLKEFLTSQCGVSPSQLTTDDQLLQVANNKDHRKKLLHALNKNIASKLQGFEKVHNVFVEFEPLQLSRDVVTPTMKLRRPVAAKYFANQIDEMYTEGSLISKSSL</sequence>
<keyword evidence="2" id="KW-0067">ATP-binding</keyword>
<gene>
    <name evidence="4" type="ORF">KQ657_002765</name>
</gene>
<evidence type="ECO:0000256" key="1">
    <source>
        <dbReference type="ARBA" id="ARBA00022741"/>
    </source>
</evidence>
<dbReference type="GO" id="GO:0004467">
    <property type="term" value="F:long-chain fatty acid-CoA ligase activity"/>
    <property type="evidence" value="ECO:0007669"/>
    <property type="project" value="TreeGrafter"/>
</dbReference>
<dbReference type="GeneID" id="66116139"/>
<dbReference type="PANTHER" id="PTHR43272:SF33">
    <property type="entry name" value="AMP-BINDING DOMAIN-CONTAINING PROTEIN-RELATED"/>
    <property type="match status" value="1"/>
</dbReference>
<dbReference type="EMBL" id="JAHMUF010000023">
    <property type="protein sequence ID" value="KAG7191800.1"/>
    <property type="molecule type" value="Genomic_DNA"/>
</dbReference>
<dbReference type="GO" id="GO:0005524">
    <property type="term" value="F:ATP binding"/>
    <property type="evidence" value="ECO:0007669"/>
    <property type="project" value="UniProtKB-KW"/>
</dbReference>
<evidence type="ECO:0000259" key="3">
    <source>
        <dbReference type="Pfam" id="PF00501"/>
    </source>
</evidence>
<protein>
    <recommendedName>
        <fullName evidence="3">AMP-dependent synthetase/ligase domain-containing protein</fullName>
    </recommendedName>
</protein>
<dbReference type="Gene3D" id="3.40.50.12780">
    <property type="entry name" value="N-terminal domain of ligase-like"/>
    <property type="match status" value="1"/>
</dbReference>
<dbReference type="InterPro" id="IPR042099">
    <property type="entry name" value="ANL_N_sf"/>
</dbReference>
<dbReference type="SUPFAM" id="SSF56801">
    <property type="entry name" value="Acetyl-CoA synthetase-like"/>
    <property type="match status" value="1"/>
</dbReference>
<dbReference type="Proteomes" id="UP000790833">
    <property type="component" value="Unassembled WGS sequence"/>
</dbReference>
<dbReference type="AlphaFoldDB" id="A0A9P8AGU4"/>
<name>A0A9P8AGU4_9ASCO</name>
<dbReference type="OrthoDB" id="1700726at2759"/>
<dbReference type="Pfam" id="PF00501">
    <property type="entry name" value="AMP-binding"/>
    <property type="match status" value="1"/>
</dbReference>
<keyword evidence="5" id="KW-1185">Reference proteome</keyword>
<dbReference type="PANTHER" id="PTHR43272">
    <property type="entry name" value="LONG-CHAIN-FATTY-ACID--COA LIGASE"/>
    <property type="match status" value="1"/>
</dbReference>
<evidence type="ECO:0000256" key="2">
    <source>
        <dbReference type="ARBA" id="ARBA00022840"/>
    </source>
</evidence>
<evidence type="ECO:0000313" key="4">
    <source>
        <dbReference type="EMBL" id="KAG7191800.1"/>
    </source>
</evidence>
<evidence type="ECO:0000313" key="5">
    <source>
        <dbReference type="Proteomes" id="UP000790833"/>
    </source>
</evidence>
<feature type="domain" description="AMP-dependent synthetase/ligase" evidence="3">
    <location>
        <begin position="156"/>
        <end position="540"/>
    </location>
</feature>
<proteinExistence type="predicted"/>
<reference evidence="4" key="1">
    <citation type="submission" date="2021-03" db="EMBL/GenBank/DDBJ databases">
        <authorList>
            <person name="Palmer J.M."/>
        </authorList>
    </citation>
    <scope>NUCLEOTIDE SEQUENCE</scope>
    <source>
        <strain evidence="4">ARV_011</strain>
    </source>
</reference>
<organism evidence="4 5">
    <name type="scientific">Scheffersomyces spartinae</name>
    <dbReference type="NCBI Taxonomy" id="45513"/>
    <lineage>
        <taxon>Eukaryota</taxon>
        <taxon>Fungi</taxon>
        <taxon>Dikarya</taxon>
        <taxon>Ascomycota</taxon>
        <taxon>Saccharomycotina</taxon>
        <taxon>Pichiomycetes</taxon>
        <taxon>Debaryomycetaceae</taxon>
        <taxon>Scheffersomyces</taxon>
    </lineage>
</organism>
<dbReference type="GO" id="GO:0016020">
    <property type="term" value="C:membrane"/>
    <property type="evidence" value="ECO:0007669"/>
    <property type="project" value="TreeGrafter"/>
</dbReference>
<dbReference type="GO" id="GO:0005783">
    <property type="term" value="C:endoplasmic reticulum"/>
    <property type="evidence" value="ECO:0007669"/>
    <property type="project" value="TreeGrafter"/>
</dbReference>
<keyword evidence="1" id="KW-0547">Nucleotide-binding</keyword>
<comment type="caution">
    <text evidence="4">The sequence shown here is derived from an EMBL/GenBank/DDBJ whole genome shotgun (WGS) entry which is preliminary data.</text>
</comment>